<feature type="domain" description="Methyltransferase type 11" evidence="5">
    <location>
        <begin position="28"/>
        <end position="123"/>
    </location>
</feature>
<dbReference type="Proteomes" id="UP000654257">
    <property type="component" value="Unassembled WGS sequence"/>
</dbReference>
<reference evidence="6" key="2">
    <citation type="submission" date="2020-09" db="EMBL/GenBank/DDBJ databases">
        <authorList>
            <person name="Sun Q."/>
            <person name="Sedlacek I."/>
        </authorList>
    </citation>
    <scope>NUCLEOTIDE SEQUENCE</scope>
    <source>
        <strain evidence="6">CCM 7905</strain>
    </source>
</reference>
<keyword evidence="3" id="KW-0808">Transferase</keyword>
<protein>
    <submittedName>
        <fullName evidence="6">Methyltransferase</fullName>
    </submittedName>
</protein>
<comment type="caution">
    <text evidence="6">The sequence shown here is derived from an EMBL/GenBank/DDBJ whole genome shotgun (WGS) entry which is preliminary data.</text>
</comment>
<sequence length="240" mass="25997">MFDYDAELRLHNELLRAAAAVRPGDRVLDIGCGTGQTTREAAKLATTVLGVDVSAQMLERAIHLSEADLNNVTYLLADAQTHTFPESYFDLAISRFGVMFFADPTAAFTNIARALRPGARICFMVWQGYERNEWASSIHDAIGAPRSGGPDPFSLADPIATEQILTASGFVDVTFTEVDRPVYYGSDSSAALEAISGLWGVDDEHGRLRSTLAAHETDAGVHFGSRAWIIGGSLPDPLRH</sequence>
<dbReference type="EMBL" id="BMCU01000004">
    <property type="protein sequence ID" value="GGG18108.1"/>
    <property type="molecule type" value="Genomic_DNA"/>
</dbReference>
<name>A0A917LFL3_9NOCA</name>
<comment type="pathway">
    <text evidence="1">Lipid metabolism.</text>
</comment>
<dbReference type="Pfam" id="PF08241">
    <property type="entry name" value="Methyltransf_11"/>
    <property type="match status" value="1"/>
</dbReference>
<organism evidence="6 7">
    <name type="scientific">Rhodococcoides trifolii</name>
    <dbReference type="NCBI Taxonomy" id="908250"/>
    <lineage>
        <taxon>Bacteria</taxon>
        <taxon>Bacillati</taxon>
        <taxon>Actinomycetota</taxon>
        <taxon>Actinomycetes</taxon>
        <taxon>Mycobacteriales</taxon>
        <taxon>Nocardiaceae</taxon>
        <taxon>Rhodococcoides</taxon>
    </lineage>
</organism>
<dbReference type="PANTHER" id="PTHR44307">
    <property type="entry name" value="PHOSPHOETHANOLAMINE METHYLTRANSFERASE"/>
    <property type="match status" value="1"/>
</dbReference>
<dbReference type="SUPFAM" id="SSF53335">
    <property type="entry name" value="S-adenosyl-L-methionine-dependent methyltransferases"/>
    <property type="match status" value="1"/>
</dbReference>
<evidence type="ECO:0000313" key="7">
    <source>
        <dbReference type="Proteomes" id="UP000654257"/>
    </source>
</evidence>
<dbReference type="GO" id="GO:0008757">
    <property type="term" value="F:S-adenosylmethionine-dependent methyltransferase activity"/>
    <property type="evidence" value="ECO:0007669"/>
    <property type="project" value="InterPro"/>
</dbReference>
<evidence type="ECO:0000256" key="1">
    <source>
        <dbReference type="ARBA" id="ARBA00005189"/>
    </source>
</evidence>
<reference evidence="6" key="1">
    <citation type="journal article" date="2014" name="Int. J. Syst. Evol. Microbiol.">
        <title>Complete genome sequence of Corynebacterium casei LMG S-19264T (=DSM 44701T), isolated from a smear-ripened cheese.</title>
        <authorList>
            <consortium name="US DOE Joint Genome Institute (JGI-PGF)"/>
            <person name="Walter F."/>
            <person name="Albersmeier A."/>
            <person name="Kalinowski J."/>
            <person name="Ruckert C."/>
        </authorList>
    </citation>
    <scope>NUCLEOTIDE SEQUENCE</scope>
    <source>
        <strain evidence="6">CCM 7905</strain>
    </source>
</reference>
<dbReference type="Gene3D" id="3.40.50.150">
    <property type="entry name" value="Vaccinia Virus protein VP39"/>
    <property type="match status" value="1"/>
</dbReference>
<dbReference type="AlphaFoldDB" id="A0A917LFL3"/>
<dbReference type="InterPro" id="IPR013216">
    <property type="entry name" value="Methyltransf_11"/>
</dbReference>
<evidence type="ECO:0000256" key="2">
    <source>
        <dbReference type="ARBA" id="ARBA00022603"/>
    </source>
</evidence>
<comment type="pathway">
    <text evidence="4">Phospholipid metabolism.</text>
</comment>
<evidence type="ECO:0000313" key="6">
    <source>
        <dbReference type="EMBL" id="GGG18108.1"/>
    </source>
</evidence>
<dbReference type="GO" id="GO:0032259">
    <property type="term" value="P:methylation"/>
    <property type="evidence" value="ECO:0007669"/>
    <property type="project" value="UniProtKB-KW"/>
</dbReference>
<proteinExistence type="predicted"/>
<gene>
    <name evidence="6" type="ORF">GCM10007304_35200</name>
</gene>
<accession>A0A917LFL3</accession>
<dbReference type="PANTHER" id="PTHR44307:SF2">
    <property type="entry name" value="PHOSPHOETHANOLAMINE METHYLTRANSFERASE ISOFORM X1"/>
    <property type="match status" value="1"/>
</dbReference>
<evidence type="ECO:0000259" key="5">
    <source>
        <dbReference type="Pfam" id="PF08241"/>
    </source>
</evidence>
<keyword evidence="7" id="KW-1185">Reference proteome</keyword>
<dbReference type="CDD" id="cd02440">
    <property type="entry name" value="AdoMet_MTases"/>
    <property type="match status" value="1"/>
</dbReference>
<evidence type="ECO:0000256" key="3">
    <source>
        <dbReference type="ARBA" id="ARBA00022679"/>
    </source>
</evidence>
<evidence type="ECO:0000256" key="4">
    <source>
        <dbReference type="ARBA" id="ARBA00025707"/>
    </source>
</evidence>
<dbReference type="InterPro" id="IPR029063">
    <property type="entry name" value="SAM-dependent_MTases_sf"/>
</dbReference>
<keyword evidence="2 6" id="KW-0489">Methyltransferase</keyword>